<dbReference type="Proteomes" id="UP000541955">
    <property type="component" value="Unassembled WGS sequence"/>
</dbReference>
<evidence type="ECO:0000313" key="5">
    <source>
        <dbReference type="Proteomes" id="UP000541955"/>
    </source>
</evidence>
<feature type="chain" id="PRO_5041572132" description="DUF5067 domain-containing protein" evidence="1">
    <location>
        <begin position="31"/>
        <end position="170"/>
    </location>
</feature>
<organism evidence="2 4">
    <name type="scientific">Listeria booriae</name>
    <dbReference type="NCBI Taxonomy" id="1552123"/>
    <lineage>
        <taxon>Bacteria</taxon>
        <taxon>Bacillati</taxon>
        <taxon>Bacillota</taxon>
        <taxon>Bacilli</taxon>
        <taxon>Bacillales</taxon>
        <taxon>Listeriaceae</taxon>
        <taxon>Listeria</taxon>
    </lineage>
</organism>
<dbReference type="EMBL" id="JAAROL010000006">
    <property type="protein sequence ID" value="MBC1333142.1"/>
    <property type="molecule type" value="Genomic_DNA"/>
</dbReference>
<proteinExistence type="predicted"/>
<evidence type="ECO:0000256" key="1">
    <source>
        <dbReference type="SAM" id="SignalP"/>
    </source>
</evidence>
<sequence>MKNRMKASLLSCLVLFLVVGFTMMPVEANAYSISPTNDVFVKKAVSKNKTTGSTAVSTKTFKSGNGTATVKMTCYYSRAKQNGPANLSKVVVNYSKTKNSTPYFVSFFADPKKGAVKYYKFGDKSLKNSGTITWNVKVTGINNVMLYVMNDYLSAANGSGTRYVFATQFQ</sequence>
<comment type="caution">
    <text evidence="2">The sequence shown here is derived from an EMBL/GenBank/DDBJ whole genome shotgun (WGS) entry which is preliminary data.</text>
</comment>
<dbReference type="Proteomes" id="UP000532866">
    <property type="component" value="Unassembled WGS sequence"/>
</dbReference>
<protein>
    <recommendedName>
        <fullName evidence="6">DUF5067 domain-containing protein</fullName>
    </recommendedName>
</protein>
<reference evidence="4 5" key="1">
    <citation type="submission" date="2020-03" db="EMBL/GenBank/DDBJ databases">
        <title>Soil Listeria distribution.</title>
        <authorList>
            <person name="Liao J."/>
            <person name="Wiedmann M."/>
        </authorList>
    </citation>
    <scope>NUCLEOTIDE SEQUENCE [LARGE SCALE GENOMIC DNA]</scope>
    <source>
        <strain evidence="3 5">FSL L7-1387</strain>
        <strain evidence="2 4">FSL L7-1833</strain>
    </source>
</reference>
<dbReference type="AlphaFoldDB" id="A0A7X1BVP6"/>
<dbReference type="RefSeq" id="WP_185371427.1">
    <property type="nucleotide sequence ID" value="NZ_JAARNB010000006.1"/>
</dbReference>
<accession>A0A7X1BVP6</accession>
<dbReference type="EMBL" id="JAARRW010000001">
    <property type="protein sequence ID" value="MBC1561135.1"/>
    <property type="molecule type" value="Genomic_DNA"/>
</dbReference>
<evidence type="ECO:0000313" key="3">
    <source>
        <dbReference type="EMBL" id="MBC1561135.1"/>
    </source>
</evidence>
<keyword evidence="1" id="KW-0732">Signal</keyword>
<evidence type="ECO:0000313" key="4">
    <source>
        <dbReference type="Proteomes" id="UP000532866"/>
    </source>
</evidence>
<gene>
    <name evidence="2" type="ORF">HB759_14445</name>
    <name evidence="3" type="ORF">HB902_03545</name>
</gene>
<evidence type="ECO:0000313" key="2">
    <source>
        <dbReference type="EMBL" id="MBC1333142.1"/>
    </source>
</evidence>
<name>A0A7X1BVP6_9LIST</name>
<feature type="signal peptide" evidence="1">
    <location>
        <begin position="1"/>
        <end position="30"/>
    </location>
</feature>
<evidence type="ECO:0008006" key="6">
    <source>
        <dbReference type="Google" id="ProtNLM"/>
    </source>
</evidence>